<dbReference type="OrthoDB" id="10481684at2759"/>
<comment type="caution">
    <text evidence="3">The sequence shown here is derived from an EMBL/GenBank/DDBJ whole genome shotgun (WGS) entry which is preliminary data.</text>
</comment>
<dbReference type="AlphaFoldDB" id="A0A9N9GXV7"/>
<evidence type="ECO:0000256" key="1">
    <source>
        <dbReference type="SAM" id="Coils"/>
    </source>
</evidence>
<name>A0A9N9GXV7_9GLOM</name>
<feature type="region of interest" description="Disordered" evidence="2">
    <location>
        <begin position="1"/>
        <end position="21"/>
    </location>
</feature>
<dbReference type="Proteomes" id="UP000789831">
    <property type="component" value="Unassembled WGS sequence"/>
</dbReference>
<evidence type="ECO:0000313" key="4">
    <source>
        <dbReference type="Proteomes" id="UP000789831"/>
    </source>
</evidence>
<keyword evidence="1" id="KW-0175">Coiled coil</keyword>
<sequence>MSNKQDHQQQLNTENSHRTIHTTRLNPFTTATSSIATTVEQIHAQPNKKFSTFPSLHREEVSPTIYYSNSINKSTVKKDFGRRKSVQSIFHHRPLFERGELVKGMNSKLRNKEEKYDEMEIKGKELENEKGTSEKSKIEIELEGTQEDSVVAMVKIARDDLQSICSTDISDSKWQ</sequence>
<gene>
    <name evidence="3" type="ORF">AGERDE_LOCUS11050</name>
</gene>
<feature type="coiled-coil region" evidence="1">
    <location>
        <begin position="102"/>
        <end position="129"/>
    </location>
</feature>
<evidence type="ECO:0000313" key="3">
    <source>
        <dbReference type="EMBL" id="CAG8642713.1"/>
    </source>
</evidence>
<evidence type="ECO:0000256" key="2">
    <source>
        <dbReference type="SAM" id="MobiDB-lite"/>
    </source>
</evidence>
<accession>A0A9N9GXV7</accession>
<keyword evidence="4" id="KW-1185">Reference proteome</keyword>
<protein>
    <submittedName>
        <fullName evidence="3">10359_t:CDS:1</fullName>
    </submittedName>
</protein>
<dbReference type="EMBL" id="CAJVPL010004076">
    <property type="protein sequence ID" value="CAG8642713.1"/>
    <property type="molecule type" value="Genomic_DNA"/>
</dbReference>
<proteinExistence type="predicted"/>
<reference evidence="3" key="1">
    <citation type="submission" date="2021-06" db="EMBL/GenBank/DDBJ databases">
        <authorList>
            <person name="Kallberg Y."/>
            <person name="Tangrot J."/>
            <person name="Rosling A."/>
        </authorList>
    </citation>
    <scope>NUCLEOTIDE SEQUENCE</scope>
    <source>
        <strain evidence="3">MT106</strain>
    </source>
</reference>
<organism evidence="3 4">
    <name type="scientific">Ambispora gerdemannii</name>
    <dbReference type="NCBI Taxonomy" id="144530"/>
    <lineage>
        <taxon>Eukaryota</taxon>
        <taxon>Fungi</taxon>
        <taxon>Fungi incertae sedis</taxon>
        <taxon>Mucoromycota</taxon>
        <taxon>Glomeromycotina</taxon>
        <taxon>Glomeromycetes</taxon>
        <taxon>Archaeosporales</taxon>
        <taxon>Ambisporaceae</taxon>
        <taxon>Ambispora</taxon>
    </lineage>
</organism>